<organism evidence="1 2">
    <name type="scientific">Alteribacillus persepolensis</name>
    <dbReference type="NCBI Taxonomy" id="568899"/>
    <lineage>
        <taxon>Bacteria</taxon>
        <taxon>Bacillati</taxon>
        <taxon>Bacillota</taxon>
        <taxon>Bacilli</taxon>
        <taxon>Bacillales</taxon>
        <taxon>Bacillaceae</taxon>
        <taxon>Alteribacillus</taxon>
    </lineage>
</organism>
<dbReference type="STRING" id="568899.SAMN05192534_10480"/>
<proteinExistence type="predicted"/>
<name>A0A1G8BKK5_9BACI</name>
<dbReference type="Pfam" id="PF08812">
    <property type="entry name" value="YtxC"/>
    <property type="match status" value="1"/>
</dbReference>
<accession>A0A1G8BKK5</accession>
<dbReference type="AlphaFoldDB" id="A0A1G8BKK5"/>
<dbReference type="InterPro" id="IPR014199">
    <property type="entry name" value="Spore_YtxC"/>
</dbReference>
<dbReference type="Proteomes" id="UP000199163">
    <property type="component" value="Unassembled WGS sequence"/>
</dbReference>
<reference evidence="1 2" key="1">
    <citation type="submission" date="2016-10" db="EMBL/GenBank/DDBJ databases">
        <authorList>
            <person name="de Groot N.N."/>
        </authorList>
    </citation>
    <scope>NUCLEOTIDE SEQUENCE [LARGE SCALE GENOMIC DNA]</scope>
    <source>
        <strain evidence="1 2">DSM 21632</strain>
    </source>
</reference>
<keyword evidence="2" id="KW-1185">Reference proteome</keyword>
<dbReference type="OrthoDB" id="2986513at2"/>
<evidence type="ECO:0000313" key="1">
    <source>
        <dbReference type="EMBL" id="SDH33749.1"/>
    </source>
</evidence>
<evidence type="ECO:0000313" key="2">
    <source>
        <dbReference type="Proteomes" id="UP000199163"/>
    </source>
</evidence>
<sequence length="298" mass="35162">MSFCAGGNERLFSIDFTCETESDIVYHLLERDKQKWEKNGIFTGNLYKKQETIVWEFEGKNDQLQESIVPYLAASLCDYLIKEKELYWVKEHIEHTFFYREEAAAITDIAHSLLEGERQEVPETNLLQKRKHFVYHELAEEIKNNDYIQWEPVLTFRLHNYRQLLMKAASAAIDEYKWEQEYQTMIEACRHYLKHSASLCTVLHILLKEKPVFLDEHLRPVDQWTRLHHLEPALVFEKSLPFEYMAVSPAVSLAPNELHVYADEENGTIQTFEMIFQEKLVRKSTTQWPLGPQAKSSS</sequence>
<dbReference type="EMBL" id="FNDK01000004">
    <property type="protein sequence ID" value="SDH33749.1"/>
    <property type="molecule type" value="Genomic_DNA"/>
</dbReference>
<protein>
    <submittedName>
        <fullName evidence="1">Putative sporulation protein YtxC</fullName>
    </submittedName>
</protein>
<gene>
    <name evidence="1" type="ORF">SAMN05192534_10480</name>
</gene>